<evidence type="ECO:0000313" key="2">
    <source>
        <dbReference type="Proteomes" id="UP000314294"/>
    </source>
</evidence>
<sequence length="147" mass="16137">MLARSRWGKAASYQLRYWRYVSPETRRDGSDVRLKKRGGLAFWISSWMGVWVGAGINRPLTLPAAQQPTGKPTTEHACVNTQRRCEGGVKRGLEALLTGARSVYSVFGPMAAAKPNSDTMSLKVLRDAPISSTPSLADINHMNTTCL</sequence>
<comment type="caution">
    <text evidence="1">The sequence shown here is derived from an EMBL/GenBank/DDBJ whole genome shotgun (WGS) entry which is preliminary data.</text>
</comment>
<protein>
    <submittedName>
        <fullName evidence="1">Uncharacterized protein</fullName>
    </submittedName>
</protein>
<accession>A0A4Z2HDC5</accession>
<reference evidence="1 2" key="1">
    <citation type="submission" date="2019-03" db="EMBL/GenBank/DDBJ databases">
        <title>First draft genome of Liparis tanakae, snailfish: a comprehensive survey of snailfish specific genes.</title>
        <authorList>
            <person name="Kim W."/>
            <person name="Song I."/>
            <person name="Jeong J.-H."/>
            <person name="Kim D."/>
            <person name="Kim S."/>
            <person name="Ryu S."/>
            <person name="Song J.Y."/>
            <person name="Lee S.K."/>
        </authorList>
    </citation>
    <scope>NUCLEOTIDE SEQUENCE [LARGE SCALE GENOMIC DNA]</scope>
    <source>
        <tissue evidence="1">Muscle</tissue>
    </source>
</reference>
<dbReference type="EMBL" id="SRLO01000271">
    <property type="protein sequence ID" value="TNN63510.1"/>
    <property type="molecule type" value="Genomic_DNA"/>
</dbReference>
<evidence type="ECO:0000313" key="1">
    <source>
        <dbReference type="EMBL" id="TNN63510.1"/>
    </source>
</evidence>
<proteinExistence type="predicted"/>
<keyword evidence="2" id="KW-1185">Reference proteome</keyword>
<name>A0A4Z2HDC5_9TELE</name>
<gene>
    <name evidence="1" type="ORF">EYF80_026252</name>
</gene>
<dbReference type="Proteomes" id="UP000314294">
    <property type="component" value="Unassembled WGS sequence"/>
</dbReference>
<dbReference type="AlphaFoldDB" id="A0A4Z2HDC5"/>
<organism evidence="1 2">
    <name type="scientific">Liparis tanakae</name>
    <name type="common">Tanaka's snailfish</name>
    <dbReference type="NCBI Taxonomy" id="230148"/>
    <lineage>
        <taxon>Eukaryota</taxon>
        <taxon>Metazoa</taxon>
        <taxon>Chordata</taxon>
        <taxon>Craniata</taxon>
        <taxon>Vertebrata</taxon>
        <taxon>Euteleostomi</taxon>
        <taxon>Actinopterygii</taxon>
        <taxon>Neopterygii</taxon>
        <taxon>Teleostei</taxon>
        <taxon>Neoteleostei</taxon>
        <taxon>Acanthomorphata</taxon>
        <taxon>Eupercaria</taxon>
        <taxon>Perciformes</taxon>
        <taxon>Cottioidei</taxon>
        <taxon>Cottales</taxon>
        <taxon>Liparidae</taxon>
        <taxon>Liparis</taxon>
    </lineage>
</organism>